<reference evidence="1" key="1">
    <citation type="submission" date="2021-06" db="EMBL/GenBank/DDBJ databases">
        <authorList>
            <person name="Kallberg Y."/>
            <person name="Tangrot J."/>
            <person name="Rosling A."/>
        </authorList>
    </citation>
    <scope>NUCLEOTIDE SEQUENCE</scope>
    <source>
        <strain evidence="1">IL203A</strain>
    </source>
</reference>
<dbReference type="Proteomes" id="UP000789702">
    <property type="component" value="Unassembled WGS sequence"/>
</dbReference>
<protein>
    <submittedName>
        <fullName evidence="1">1632_t:CDS:1</fullName>
    </submittedName>
</protein>
<dbReference type="EMBL" id="CAJVPU010002860">
    <property type="protein sequence ID" value="CAG8508994.1"/>
    <property type="molecule type" value="Genomic_DNA"/>
</dbReference>
<name>A0ACA9L3Z6_9GLOM</name>
<evidence type="ECO:0000313" key="1">
    <source>
        <dbReference type="EMBL" id="CAG8508994.1"/>
    </source>
</evidence>
<sequence>MKVSFKISNLKKHPNYASPSQQSKKNRNNDNDLLFEVPQWVDIGNNKTSFVWKHFGLKTDGRAYCRYIVNQDEETECGWNCIYNSQTSSMIHHLGSAHKIYEEKLVKTNKNR</sequence>
<proteinExistence type="predicted"/>
<evidence type="ECO:0000313" key="2">
    <source>
        <dbReference type="Proteomes" id="UP000789702"/>
    </source>
</evidence>
<organism evidence="1 2">
    <name type="scientific">Dentiscutata heterogama</name>
    <dbReference type="NCBI Taxonomy" id="1316150"/>
    <lineage>
        <taxon>Eukaryota</taxon>
        <taxon>Fungi</taxon>
        <taxon>Fungi incertae sedis</taxon>
        <taxon>Mucoromycota</taxon>
        <taxon>Glomeromycotina</taxon>
        <taxon>Glomeromycetes</taxon>
        <taxon>Diversisporales</taxon>
        <taxon>Gigasporaceae</taxon>
        <taxon>Dentiscutata</taxon>
    </lineage>
</organism>
<accession>A0ACA9L3Z6</accession>
<keyword evidence="2" id="KW-1185">Reference proteome</keyword>
<gene>
    <name evidence="1" type="ORF">DHETER_LOCUS3368</name>
</gene>
<comment type="caution">
    <text evidence="1">The sequence shown here is derived from an EMBL/GenBank/DDBJ whole genome shotgun (WGS) entry which is preliminary data.</text>
</comment>